<evidence type="ECO:0000313" key="17">
    <source>
        <dbReference type="WBParaSite" id="PgR057_g026_t02"/>
    </source>
</evidence>
<dbReference type="PANTHER" id="PTHR14269:SF60">
    <property type="entry name" value="CARDIOLIPIN SYNTHASE (CMP-FORMING)"/>
    <property type="match status" value="1"/>
</dbReference>
<dbReference type="GO" id="GO:0005743">
    <property type="term" value="C:mitochondrial inner membrane"/>
    <property type="evidence" value="ECO:0007669"/>
    <property type="project" value="UniProtKB-SubCell"/>
</dbReference>
<comment type="similarity">
    <text evidence="2">Belongs to the CDP-alcohol phosphatidyltransferase class-I family.</text>
</comment>
<dbReference type="GO" id="GO:0032049">
    <property type="term" value="P:cardiolipin biosynthetic process"/>
    <property type="evidence" value="ECO:0007669"/>
    <property type="project" value="TreeGrafter"/>
</dbReference>
<proteinExistence type="inferred from homology"/>
<dbReference type="PANTHER" id="PTHR14269">
    <property type="entry name" value="CDP-DIACYLGLYCEROL--GLYCEROL-3-PHOSPHATE 3-PHOSPHATIDYLTRANSFERASE-RELATED"/>
    <property type="match status" value="1"/>
</dbReference>
<dbReference type="AlphaFoldDB" id="A0A915BT38"/>
<keyword evidence="9" id="KW-0496">Mitochondrion</keyword>
<dbReference type="WBParaSite" id="PgR057_g026_t02">
    <property type="protein sequence ID" value="PgR057_g026_t02"/>
    <property type="gene ID" value="PgR057_g026"/>
</dbReference>
<organism evidence="16 17">
    <name type="scientific">Parascaris univalens</name>
    <name type="common">Nematode worm</name>
    <dbReference type="NCBI Taxonomy" id="6257"/>
    <lineage>
        <taxon>Eukaryota</taxon>
        <taxon>Metazoa</taxon>
        <taxon>Ecdysozoa</taxon>
        <taxon>Nematoda</taxon>
        <taxon>Chromadorea</taxon>
        <taxon>Rhabditida</taxon>
        <taxon>Spirurina</taxon>
        <taxon>Ascaridomorpha</taxon>
        <taxon>Ascaridoidea</taxon>
        <taxon>Ascarididae</taxon>
        <taxon>Parascaris</taxon>
    </lineage>
</organism>
<dbReference type="Pfam" id="PF01066">
    <property type="entry name" value="CDP-OH_P_transf"/>
    <property type="match status" value="1"/>
</dbReference>
<evidence type="ECO:0000256" key="13">
    <source>
        <dbReference type="ARBA" id="ARBA00039001"/>
    </source>
</evidence>
<evidence type="ECO:0000256" key="10">
    <source>
        <dbReference type="ARBA" id="ARBA00023136"/>
    </source>
</evidence>
<evidence type="ECO:0000256" key="12">
    <source>
        <dbReference type="ARBA" id="ARBA00023264"/>
    </source>
</evidence>
<evidence type="ECO:0000256" key="14">
    <source>
        <dbReference type="ARBA" id="ARBA00047433"/>
    </source>
</evidence>
<keyword evidence="10 15" id="KW-0472">Membrane</keyword>
<dbReference type="Proteomes" id="UP000887569">
    <property type="component" value="Unplaced"/>
</dbReference>
<dbReference type="Gene3D" id="1.20.120.1760">
    <property type="match status" value="1"/>
</dbReference>
<keyword evidence="16" id="KW-1185">Reference proteome</keyword>
<evidence type="ECO:0000256" key="9">
    <source>
        <dbReference type="ARBA" id="ARBA00023128"/>
    </source>
</evidence>
<sequence>MNCHNCRLMRRSTNIFESLRNSMIAIDRHRFCGIILRLYGNRREENILLKNLSPPTGRIFPITTNSFSDRECAFKGNIQRIRKQLTNETIQFHDNIMTIPNALSILRIGLTPIIGYLVVEECFTIAISLFSIAGITDLLDGYIARNVKGQSSLLGSALDPIADKLLVSTLFITLTYVDLIPCLLTAVVILRDLSLLIGGFVKRYRALMPPMTLRRFFDPSISPMRVAPTVASKVNTALQLSLVACSLVSPLFDFVGHPSLTVLCMATGATTVFSGLQYAMMDRMKRVSKHK</sequence>
<evidence type="ECO:0000256" key="11">
    <source>
        <dbReference type="ARBA" id="ARBA00023209"/>
    </source>
</evidence>
<keyword evidence="11" id="KW-0594">Phospholipid biosynthesis</keyword>
<dbReference type="InterPro" id="IPR043130">
    <property type="entry name" value="CDP-OH_PTrfase_TM_dom"/>
</dbReference>
<evidence type="ECO:0000256" key="4">
    <source>
        <dbReference type="ARBA" id="ARBA00022679"/>
    </source>
</evidence>
<keyword evidence="3" id="KW-0444">Lipid biosynthesis</keyword>
<keyword evidence="6" id="KW-0999">Mitochondrion inner membrane</keyword>
<dbReference type="InterPro" id="IPR050324">
    <property type="entry name" value="CDP-alcohol_PTase-I"/>
</dbReference>
<keyword evidence="8" id="KW-0443">Lipid metabolism</keyword>
<dbReference type="GO" id="GO:0043337">
    <property type="term" value="F:cardiolipin synthase (CMP-forming)"/>
    <property type="evidence" value="ECO:0007669"/>
    <property type="project" value="UniProtKB-EC"/>
</dbReference>
<keyword evidence="7 15" id="KW-1133">Transmembrane helix</keyword>
<evidence type="ECO:0000256" key="15">
    <source>
        <dbReference type="SAM" id="Phobius"/>
    </source>
</evidence>
<accession>A0A915BT38</accession>
<comment type="subcellular location">
    <subcellularLocation>
        <location evidence="1">Mitochondrion inner membrane</location>
        <topology evidence="1">Multi-pass membrane protein</topology>
    </subcellularLocation>
</comment>
<evidence type="ECO:0000256" key="8">
    <source>
        <dbReference type="ARBA" id="ARBA00023098"/>
    </source>
</evidence>
<reference evidence="17" key="1">
    <citation type="submission" date="2022-11" db="UniProtKB">
        <authorList>
            <consortium name="WormBaseParasite"/>
        </authorList>
    </citation>
    <scope>IDENTIFICATION</scope>
</reference>
<comment type="catalytic activity">
    <reaction evidence="14">
        <text>a CDP-1,2-diacyl-sn-glycerol + a 1,2-diacyl-sn-glycero-3-phospho-(1'-sn-glycerol) = a cardiolipin + CMP + H(+)</text>
        <dbReference type="Rhea" id="RHEA:32931"/>
        <dbReference type="ChEBI" id="CHEBI:15378"/>
        <dbReference type="ChEBI" id="CHEBI:58332"/>
        <dbReference type="ChEBI" id="CHEBI:60377"/>
        <dbReference type="ChEBI" id="CHEBI:62237"/>
        <dbReference type="ChEBI" id="CHEBI:64716"/>
        <dbReference type="EC" id="2.7.8.41"/>
    </reaction>
</comment>
<protein>
    <recommendedName>
        <fullName evidence="13">cardiolipin synthase (CMP-forming)</fullName>
        <ecNumber evidence="13">2.7.8.41</ecNumber>
    </recommendedName>
</protein>
<evidence type="ECO:0000256" key="3">
    <source>
        <dbReference type="ARBA" id="ARBA00022516"/>
    </source>
</evidence>
<feature type="transmembrane region" description="Helical" evidence="15">
    <location>
        <begin position="260"/>
        <end position="281"/>
    </location>
</feature>
<evidence type="ECO:0000313" key="16">
    <source>
        <dbReference type="Proteomes" id="UP000887569"/>
    </source>
</evidence>
<evidence type="ECO:0000256" key="6">
    <source>
        <dbReference type="ARBA" id="ARBA00022792"/>
    </source>
</evidence>
<keyword evidence="12" id="KW-1208">Phospholipid metabolism</keyword>
<name>A0A915BT38_PARUN</name>
<dbReference type="EC" id="2.7.8.41" evidence="13"/>
<evidence type="ECO:0000256" key="2">
    <source>
        <dbReference type="ARBA" id="ARBA00010441"/>
    </source>
</evidence>
<dbReference type="FunFam" id="1.20.120.1760:FF:000005">
    <property type="entry name" value="Cardiolipin synthase 1"/>
    <property type="match status" value="1"/>
</dbReference>
<feature type="transmembrane region" description="Helical" evidence="15">
    <location>
        <begin position="165"/>
        <end position="190"/>
    </location>
</feature>
<keyword evidence="5 15" id="KW-0812">Transmembrane</keyword>
<evidence type="ECO:0000256" key="5">
    <source>
        <dbReference type="ARBA" id="ARBA00022692"/>
    </source>
</evidence>
<evidence type="ECO:0000256" key="1">
    <source>
        <dbReference type="ARBA" id="ARBA00004448"/>
    </source>
</evidence>
<evidence type="ECO:0000256" key="7">
    <source>
        <dbReference type="ARBA" id="ARBA00022989"/>
    </source>
</evidence>
<keyword evidence="4" id="KW-0808">Transferase</keyword>
<dbReference type="InterPro" id="IPR000462">
    <property type="entry name" value="CDP-OH_P_trans"/>
</dbReference>